<dbReference type="PANTHER" id="PTHR44942">
    <property type="entry name" value="METHYLTRANSF_11 DOMAIN-CONTAINING PROTEIN"/>
    <property type="match status" value="1"/>
</dbReference>
<keyword evidence="2" id="KW-0808">Transferase</keyword>
<evidence type="ECO:0000259" key="4">
    <source>
        <dbReference type="Pfam" id="PF13649"/>
    </source>
</evidence>
<dbReference type="Proteomes" id="UP000002219">
    <property type="component" value="Chromosome 1"/>
</dbReference>
<dbReference type="EMBL" id="CP002040">
    <property type="protein sequence ID" value="ADH67585.1"/>
    <property type="molecule type" value="Genomic_DNA"/>
</dbReference>
<reference evidence="5 6" key="1">
    <citation type="journal article" date="2010" name="Stand. Genomic Sci.">
        <title>Complete genome sequence of Nocardiopsis dassonvillei type strain (IMRU 509).</title>
        <authorList>
            <person name="Sun H."/>
            <person name="Lapidus A."/>
            <person name="Nolan M."/>
            <person name="Lucas S."/>
            <person name="Del Rio T.G."/>
            <person name="Tice H."/>
            <person name="Cheng J.F."/>
            <person name="Tapia R."/>
            <person name="Han C."/>
            <person name="Goodwin L."/>
            <person name="Pitluck S."/>
            <person name="Pagani I."/>
            <person name="Ivanova N."/>
            <person name="Mavromatis K."/>
            <person name="Mikhailova N."/>
            <person name="Pati A."/>
            <person name="Chen A."/>
            <person name="Palaniappan K."/>
            <person name="Land M."/>
            <person name="Hauser L."/>
            <person name="Chang Y.J."/>
            <person name="Jeffries C.D."/>
            <person name="Djao O.D."/>
            <person name="Rohde M."/>
            <person name="Sikorski J."/>
            <person name="Goker M."/>
            <person name="Woyke T."/>
            <person name="Bristow J."/>
            <person name="Eisen J.A."/>
            <person name="Markowitz V."/>
            <person name="Hugenholtz P."/>
            <person name="Kyrpides N.C."/>
            <person name="Klenk H.P."/>
        </authorList>
    </citation>
    <scope>NUCLEOTIDE SEQUENCE [LARGE SCALE GENOMIC DNA]</scope>
    <source>
        <strain evidence="6">ATCC 23218 / DSM 43111 / CIP 107115 / JCM 7437 / KCTC 9190 / NBRC 14626 / NCTC 10488 / NRRL B-5397 / IMRU 509</strain>
    </source>
</reference>
<organism evidence="5 6">
    <name type="scientific">Nocardiopsis dassonvillei (strain ATCC 23218 / DSM 43111 / CIP 107115 / JCM 7437 / KCTC 9190 / NBRC 14626 / NCTC 10488 / NRRL B-5397 / IMRU 509)</name>
    <name type="common">Actinomadura dassonvillei</name>
    <dbReference type="NCBI Taxonomy" id="446468"/>
    <lineage>
        <taxon>Bacteria</taxon>
        <taxon>Bacillati</taxon>
        <taxon>Actinomycetota</taxon>
        <taxon>Actinomycetes</taxon>
        <taxon>Streptosporangiales</taxon>
        <taxon>Nocardiopsidaceae</taxon>
        <taxon>Nocardiopsis</taxon>
    </lineage>
</organism>
<dbReference type="Gene3D" id="3.40.50.150">
    <property type="entry name" value="Vaccinia Virus protein VP39"/>
    <property type="match status" value="1"/>
</dbReference>
<sequence>MPTINGHMPTLPPEGPRPSTHEPHRHRRMAESFGADAERYDRARPRYPDALVERVTDAAPGPDVVDVGCGTGIASRQFQAAGCRVLGVDPDERMAELARRLGVGVEVAAWEDWDPDGREFDAVVAAQAWHWTDPVAGAAKAARVLRPGGVLAAFWNVFELPPEVAQAFADVYQRVVPDSPFDPRGMTARGRSDYTGLLSGVADGIREAGGFGEPEWWRWDWEWSYTRDAWLDQMPTFGILTWVPPDLQERVLEGVGAAVDGMGGAFTMRYTTVAVAASRTVTTP</sequence>
<dbReference type="SUPFAM" id="SSF53335">
    <property type="entry name" value="S-adenosyl-L-methionine-dependent methyltransferases"/>
    <property type="match status" value="1"/>
</dbReference>
<keyword evidence="1 5" id="KW-0489">Methyltransferase</keyword>
<dbReference type="GO" id="GO:0008168">
    <property type="term" value="F:methyltransferase activity"/>
    <property type="evidence" value="ECO:0007669"/>
    <property type="project" value="UniProtKB-KW"/>
</dbReference>
<dbReference type="eggNOG" id="COG2226">
    <property type="taxonomic scope" value="Bacteria"/>
</dbReference>
<gene>
    <name evidence="5" type="ordered locus">Ndas_2163</name>
</gene>
<dbReference type="InterPro" id="IPR041698">
    <property type="entry name" value="Methyltransf_25"/>
</dbReference>
<keyword evidence="6" id="KW-1185">Reference proteome</keyword>
<name>D7AUK5_NOCDD</name>
<dbReference type="GO" id="GO:0032259">
    <property type="term" value="P:methylation"/>
    <property type="evidence" value="ECO:0007669"/>
    <property type="project" value="UniProtKB-KW"/>
</dbReference>
<dbReference type="AlphaFoldDB" id="D7AUK5"/>
<evidence type="ECO:0000256" key="2">
    <source>
        <dbReference type="ARBA" id="ARBA00022679"/>
    </source>
</evidence>
<evidence type="ECO:0000313" key="6">
    <source>
        <dbReference type="Proteomes" id="UP000002219"/>
    </source>
</evidence>
<dbReference type="KEGG" id="nda:Ndas_2163"/>
<dbReference type="PANTHER" id="PTHR44942:SF4">
    <property type="entry name" value="METHYLTRANSFERASE TYPE 11 DOMAIN-CONTAINING PROTEIN"/>
    <property type="match status" value="1"/>
</dbReference>
<dbReference type="HOGENOM" id="CLU_049344_7_1_11"/>
<accession>D7AUK5</accession>
<dbReference type="STRING" id="446468.Ndas_2163"/>
<dbReference type="CDD" id="cd02440">
    <property type="entry name" value="AdoMet_MTases"/>
    <property type="match status" value="1"/>
</dbReference>
<dbReference type="InterPro" id="IPR029063">
    <property type="entry name" value="SAM-dependent_MTases_sf"/>
</dbReference>
<evidence type="ECO:0000313" key="5">
    <source>
        <dbReference type="EMBL" id="ADH67585.1"/>
    </source>
</evidence>
<feature type="region of interest" description="Disordered" evidence="3">
    <location>
        <begin position="1"/>
        <end position="26"/>
    </location>
</feature>
<dbReference type="InterPro" id="IPR051052">
    <property type="entry name" value="Diverse_substrate_MTase"/>
</dbReference>
<feature type="domain" description="Methyltransferase" evidence="4">
    <location>
        <begin position="64"/>
        <end position="149"/>
    </location>
</feature>
<evidence type="ECO:0000256" key="1">
    <source>
        <dbReference type="ARBA" id="ARBA00022603"/>
    </source>
</evidence>
<evidence type="ECO:0000256" key="3">
    <source>
        <dbReference type="SAM" id="MobiDB-lite"/>
    </source>
</evidence>
<proteinExistence type="predicted"/>
<dbReference type="Pfam" id="PF13649">
    <property type="entry name" value="Methyltransf_25"/>
    <property type="match status" value="1"/>
</dbReference>
<protein>
    <submittedName>
        <fullName evidence="5">Methyltransferase type 11</fullName>
    </submittedName>
</protein>